<sequence length="57" mass="6788">MEANVKKRFFRKPEALGDRLTFIEDHFAPIDGFEENRLLRKALYKEDQRLACMRMAA</sequence>
<dbReference type="EMBL" id="MT630612">
    <property type="protein sequence ID" value="QNO41273.1"/>
    <property type="molecule type" value="Genomic_DNA"/>
</dbReference>
<accession>A0A7G9XZT9</accession>
<proteinExistence type="predicted"/>
<protein>
    <submittedName>
        <fullName evidence="1">Uncharacterized protein</fullName>
    </submittedName>
</protein>
<name>A0A7G9XZT9_9EURY</name>
<reference evidence="1" key="1">
    <citation type="submission" date="2020-06" db="EMBL/GenBank/DDBJ databases">
        <title>Unique genomic features of the anaerobic methanotrophic archaea.</title>
        <authorList>
            <person name="Chadwick G.L."/>
            <person name="Skennerton C.T."/>
            <person name="Laso-Perez R."/>
            <person name="Leu A.O."/>
            <person name="Speth D.R."/>
            <person name="Yu H."/>
            <person name="Morgan-Lang C."/>
            <person name="Hatzenpichler R."/>
            <person name="Goudeau D."/>
            <person name="Malmstrom R."/>
            <person name="Brazelton W.J."/>
            <person name="Woyke T."/>
            <person name="Hallam S.J."/>
            <person name="Tyson G.W."/>
            <person name="Wegener G."/>
            <person name="Boetius A."/>
            <person name="Orphan V."/>
        </authorList>
    </citation>
    <scope>NUCLEOTIDE SEQUENCE</scope>
</reference>
<dbReference type="AlphaFoldDB" id="A0A7G9XZT9"/>
<gene>
    <name evidence="1" type="ORF">BHHPIBDN_00003</name>
</gene>
<organism evidence="1">
    <name type="scientific">Candidatus Methanogaster sp. ANME-2c ERB4</name>
    <dbReference type="NCBI Taxonomy" id="2759911"/>
    <lineage>
        <taxon>Archaea</taxon>
        <taxon>Methanobacteriati</taxon>
        <taxon>Methanobacteriota</taxon>
        <taxon>Stenosarchaea group</taxon>
        <taxon>Methanomicrobia</taxon>
        <taxon>Methanosarcinales</taxon>
        <taxon>ANME-2 cluster</taxon>
        <taxon>Candidatus Methanogasteraceae</taxon>
        <taxon>Candidatus Methanogaster</taxon>
    </lineage>
</organism>
<evidence type="ECO:0000313" key="1">
    <source>
        <dbReference type="EMBL" id="QNO41273.1"/>
    </source>
</evidence>